<dbReference type="EMBL" id="RBDX01000003">
    <property type="protein sequence ID" value="RKN11631.1"/>
    <property type="molecule type" value="Genomic_DNA"/>
</dbReference>
<dbReference type="Gene3D" id="3.40.50.1820">
    <property type="entry name" value="alpha/beta hydrolase"/>
    <property type="match status" value="1"/>
</dbReference>
<comment type="caution">
    <text evidence="3">The sequence shown here is derived from an EMBL/GenBank/DDBJ whole genome shotgun (WGS) entry which is preliminary data.</text>
</comment>
<evidence type="ECO:0000313" key="6">
    <source>
        <dbReference type="Proteomes" id="UP000275024"/>
    </source>
</evidence>
<accession>A0A3A9WE83</accession>
<dbReference type="InterPro" id="IPR029058">
    <property type="entry name" value="AB_hydrolase_fold"/>
</dbReference>
<gene>
    <name evidence="4" type="ORF">D7318_03615</name>
    <name evidence="3" type="ORF">D7319_06045</name>
</gene>
<sequence>MLAAARGPLPAPDATVAYGDDPEQRVDLYGAEEPGAPRAVLLHGGFWRQAYDRGYLVPFAAALVARGVAVALPEYRRVGGGGGWPATFEDVRAGLAALPGNGPLVLVGHSAGAHLALLAAARRPDRVAATVGVGALADLRRAAELGLGAGAVAAFLAQGAADPLDGPRPPAPVLLAHGAEDAQVPPEVARGYAERHGARLALLPGTGHYAPFIPGSTAGTWLLAEIVEAVRRA</sequence>
<evidence type="ECO:0000313" key="3">
    <source>
        <dbReference type="EMBL" id="RKN11631.1"/>
    </source>
</evidence>
<dbReference type="Proteomes" id="UP000275024">
    <property type="component" value="Unassembled WGS sequence"/>
</dbReference>
<keyword evidence="1 3" id="KW-0378">Hydrolase</keyword>
<protein>
    <submittedName>
        <fullName evidence="3">Alpha/beta fold hydrolase</fullName>
    </submittedName>
</protein>
<dbReference type="OrthoDB" id="255603at2"/>
<dbReference type="PANTHER" id="PTHR48081:SF33">
    <property type="entry name" value="KYNURENINE FORMAMIDASE"/>
    <property type="match status" value="1"/>
</dbReference>
<dbReference type="GO" id="GO:0016787">
    <property type="term" value="F:hydrolase activity"/>
    <property type="evidence" value="ECO:0007669"/>
    <property type="project" value="UniProtKB-KW"/>
</dbReference>
<feature type="domain" description="BD-FAE-like" evidence="2">
    <location>
        <begin position="35"/>
        <end position="123"/>
    </location>
</feature>
<name>A0A3A9WE83_9ACTN</name>
<organism evidence="3 6">
    <name type="scientific">Streptomyces radicis</name>
    <dbReference type="NCBI Taxonomy" id="1750517"/>
    <lineage>
        <taxon>Bacteria</taxon>
        <taxon>Bacillati</taxon>
        <taxon>Actinomycetota</taxon>
        <taxon>Actinomycetes</taxon>
        <taxon>Kitasatosporales</taxon>
        <taxon>Streptomycetaceae</taxon>
        <taxon>Streptomyces</taxon>
    </lineage>
</organism>
<dbReference type="PANTHER" id="PTHR48081">
    <property type="entry name" value="AB HYDROLASE SUPERFAMILY PROTEIN C4A8.06C"/>
    <property type="match status" value="1"/>
</dbReference>
<dbReference type="InterPro" id="IPR050300">
    <property type="entry name" value="GDXG_lipolytic_enzyme"/>
</dbReference>
<evidence type="ECO:0000259" key="2">
    <source>
        <dbReference type="Pfam" id="PF20434"/>
    </source>
</evidence>
<proteinExistence type="predicted"/>
<dbReference type="SUPFAM" id="SSF53474">
    <property type="entry name" value="alpha/beta-Hydrolases"/>
    <property type="match status" value="1"/>
</dbReference>
<dbReference type="Proteomes" id="UP000268652">
    <property type="component" value="Unassembled WGS sequence"/>
</dbReference>
<evidence type="ECO:0000313" key="4">
    <source>
        <dbReference type="EMBL" id="RKN26826.1"/>
    </source>
</evidence>
<dbReference type="InterPro" id="IPR049492">
    <property type="entry name" value="BD-FAE-like_dom"/>
</dbReference>
<evidence type="ECO:0000256" key="1">
    <source>
        <dbReference type="ARBA" id="ARBA00022801"/>
    </source>
</evidence>
<dbReference type="Pfam" id="PF20434">
    <property type="entry name" value="BD-FAE"/>
    <property type="match status" value="1"/>
</dbReference>
<reference evidence="5 6" key="1">
    <citation type="submission" date="2018-09" db="EMBL/GenBank/DDBJ databases">
        <title>Streptomyces sp. nov. DS1-2, an endophytic actinomycete isolated from roots of Dendrobium scabrilingue.</title>
        <authorList>
            <person name="Kuncharoen N."/>
            <person name="Kudo T."/>
            <person name="Ohkuma M."/>
            <person name="Yuki M."/>
            <person name="Tanasupawat S."/>
        </authorList>
    </citation>
    <scope>NUCLEOTIDE SEQUENCE [LARGE SCALE GENOMIC DNA]</scope>
    <source>
        <strain evidence="3 6">AZ1-7</strain>
        <strain evidence="4 5">DS1-2</strain>
    </source>
</reference>
<evidence type="ECO:0000313" key="5">
    <source>
        <dbReference type="Proteomes" id="UP000268652"/>
    </source>
</evidence>
<dbReference type="EMBL" id="RBDY01000002">
    <property type="protein sequence ID" value="RKN26826.1"/>
    <property type="molecule type" value="Genomic_DNA"/>
</dbReference>
<keyword evidence="5" id="KW-1185">Reference proteome</keyword>
<dbReference type="AlphaFoldDB" id="A0A3A9WE83"/>